<evidence type="ECO:0000313" key="3">
    <source>
        <dbReference type="Proteomes" id="UP001301350"/>
    </source>
</evidence>
<organism evidence="2 3">
    <name type="scientific">Cyanidium caldarium</name>
    <name type="common">Red alga</name>
    <dbReference type="NCBI Taxonomy" id="2771"/>
    <lineage>
        <taxon>Eukaryota</taxon>
        <taxon>Rhodophyta</taxon>
        <taxon>Bangiophyceae</taxon>
        <taxon>Cyanidiales</taxon>
        <taxon>Cyanidiaceae</taxon>
        <taxon>Cyanidium</taxon>
    </lineage>
</organism>
<dbReference type="InterPro" id="IPR013078">
    <property type="entry name" value="His_Pase_superF_clade-1"/>
</dbReference>
<accession>A0AAV9J006</accession>
<dbReference type="Pfam" id="PF00300">
    <property type="entry name" value="His_Phos_1"/>
    <property type="match status" value="1"/>
</dbReference>
<protein>
    <submittedName>
        <fullName evidence="2">Uncharacterized protein</fullName>
    </submittedName>
</protein>
<evidence type="ECO:0000313" key="2">
    <source>
        <dbReference type="EMBL" id="KAK4537892.1"/>
    </source>
</evidence>
<reference evidence="2 3" key="1">
    <citation type="submission" date="2022-07" db="EMBL/GenBank/DDBJ databases">
        <title>Genome-wide signatures of adaptation to extreme environments.</title>
        <authorList>
            <person name="Cho C.H."/>
            <person name="Yoon H.S."/>
        </authorList>
    </citation>
    <scope>NUCLEOTIDE SEQUENCE [LARGE SCALE GENOMIC DNA]</scope>
    <source>
        <strain evidence="2 3">DBV 063 E5</strain>
    </source>
</reference>
<dbReference type="InterPro" id="IPR029033">
    <property type="entry name" value="His_PPase_superfam"/>
</dbReference>
<feature type="region of interest" description="Disordered" evidence="1">
    <location>
        <begin position="223"/>
        <end position="243"/>
    </location>
</feature>
<keyword evidence="3" id="KW-1185">Reference proteome</keyword>
<dbReference type="Gene3D" id="3.40.50.1240">
    <property type="entry name" value="Phosphoglycerate mutase-like"/>
    <property type="match status" value="1"/>
</dbReference>
<dbReference type="EMBL" id="JANCYW010000014">
    <property type="protein sequence ID" value="KAK4537892.1"/>
    <property type="molecule type" value="Genomic_DNA"/>
</dbReference>
<dbReference type="AlphaFoldDB" id="A0AAV9J006"/>
<dbReference type="SUPFAM" id="SSF53254">
    <property type="entry name" value="Phosphoglycerate mutase-like"/>
    <property type="match status" value="1"/>
</dbReference>
<proteinExistence type="predicted"/>
<dbReference type="PANTHER" id="PTHR47580">
    <property type="entry name" value="PHOSPHOGLYCERATE MUTASE FAMILY PROTEIN"/>
    <property type="match status" value="1"/>
</dbReference>
<dbReference type="PANTHER" id="PTHR47580:SF1">
    <property type="entry name" value="PHOSPHOGLYCERATE MUTASE FAMILY PROTEIN"/>
    <property type="match status" value="1"/>
</dbReference>
<sequence>MEAAFVTSSGAQPLQRPRACRGACRLYRTLVARVNEGGEGKGRALPVLRTLATVTTATALALSCLAASPFPLPPPFHPPAARAMSGLVDFPLHQPLSNVYYLVRAGESLDEARGVIETNPVKKTSVSHTGLTAKGAEQSRRAAQRLLDELGFCSGEGVGVDPFACWIWASMTANAYETGEIIAAVAALGHEHLIPEFSYLDKRGVGAYNGQPLTAVMPLIDGLDRADPRARPPPGEDGTPPESLQDVYIRMRELMSKLETQYGAQRASVVIVAADSYPLSVLECVMRGDTLDHADRYRYDPGEVRRMDNLKVLPPYELPRMPLDHGDMAALQRVRRPWTWWPHSQRE</sequence>
<dbReference type="Proteomes" id="UP001301350">
    <property type="component" value="Unassembled WGS sequence"/>
</dbReference>
<gene>
    <name evidence="2" type="ORF">CDCA_CDCA14G3917</name>
</gene>
<evidence type="ECO:0000256" key="1">
    <source>
        <dbReference type="SAM" id="MobiDB-lite"/>
    </source>
</evidence>
<name>A0AAV9J006_CYACA</name>
<comment type="caution">
    <text evidence="2">The sequence shown here is derived from an EMBL/GenBank/DDBJ whole genome shotgun (WGS) entry which is preliminary data.</text>
</comment>